<feature type="domain" description="PD-(D/E)XK nuclease-like" evidence="2">
    <location>
        <begin position="305"/>
        <end position="377"/>
    </location>
</feature>
<keyword evidence="4" id="KW-1185">Reference proteome</keyword>
<dbReference type="AlphaFoldDB" id="A0A9P8IIJ1"/>
<dbReference type="GeneID" id="68321664"/>
<proteinExistence type="predicted"/>
<evidence type="ECO:0000256" key="1">
    <source>
        <dbReference type="SAM" id="MobiDB-lite"/>
    </source>
</evidence>
<dbReference type="KEGG" id="fmu:J7337_013808"/>
<dbReference type="InterPro" id="IPR046797">
    <property type="entry name" value="PDDEXK_12"/>
</dbReference>
<dbReference type="Proteomes" id="UP000827133">
    <property type="component" value="Unassembled WGS sequence"/>
</dbReference>
<dbReference type="RefSeq" id="XP_044674559.1">
    <property type="nucleotide sequence ID" value="XM_044831284.1"/>
</dbReference>
<sequence length="381" mass="43881">MSLDQRVQVWLSNIQQSTDDPSPVTEPYADVPPNPLKRRRVDSPPRETWPNIKLSPNDPFYDIKKRWLLEEETAIKKIRLQQAKNDMLREELARIENRPLKKRATASNQVSSEVQQQYCNFVSYSTGKVERRLISRVIPAPQPVTTESRTPSSSGWAQQLRSQDVKAEPDTEPVSWPEVNPEPITEPIKRTVVPVPYPNTTLIAAPSPEWDRILRAEEELQRGVKDTMRLEARMRIQARERLVARRKSRSSELTTLLKRINDIYAGRGILPSTVRVLMKATAGLSWKELAWAQGGSQSDVYYCSQRHQVGHAPSHHSVKKVLHQTSRCMGYDALPQEWNMEVVQKVLELSFRDDGTCSKPQLVDFRCRWAHLQSPQLRYAY</sequence>
<evidence type="ECO:0000259" key="2">
    <source>
        <dbReference type="Pfam" id="PF20516"/>
    </source>
</evidence>
<feature type="compositionally biased region" description="Polar residues" evidence="1">
    <location>
        <begin position="143"/>
        <end position="162"/>
    </location>
</feature>
<accession>A0A9P8IIJ1</accession>
<evidence type="ECO:0000313" key="3">
    <source>
        <dbReference type="EMBL" id="KAG9495559.1"/>
    </source>
</evidence>
<protein>
    <recommendedName>
        <fullName evidence="2">PD-(D/E)XK nuclease-like domain-containing protein</fullName>
    </recommendedName>
</protein>
<organism evidence="3 4">
    <name type="scientific">Fusarium musae</name>
    <dbReference type="NCBI Taxonomy" id="1042133"/>
    <lineage>
        <taxon>Eukaryota</taxon>
        <taxon>Fungi</taxon>
        <taxon>Dikarya</taxon>
        <taxon>Ascomycota</taxon>
        <taxon>Pezizomycotina</taxon>
        <taxon>Sordariomycetes</taxon>
        <taxon>Hypocreomycetidae</taxon>
        <taxon>Hypocreales</taxon>
        <taxon>Nectriaceae</taxon>
        <taxon>Fusarium</taxon>
    </lineage>
</organism>
<name>A0A9P8IIJ1_9HYPO</name>
<dbReference type="Pfam" id="PF20516">
    <property type="entry name" value="PDDEXK_12"/>
    <property type="match status" value="1"/>
</dbReference>
<evidence type="ECO:0000313" key="4">
    <source>
        <dbReference type="Proteomes" id="UP000827133"/>
    </source>
</evidence>
<feature type="region of interest" description="Disordered" evidence="1">
    <location>
        <begin position="13"/>
        <end position="48"/>
    </location>
</feature>
<reference evidence="3" key="1">
    <citation type="journal article" date="2021" name="Mol. Plant Microbe Interact.">
        <title>Telomere to telomere genome assembly of Fusarium musae F31, causal agent of crown rot disease of banana.</title>
        <authorList>
            <person name="Degradi L."/>
            <person name="Tava V."/>
            <person name="Kunova A."/>
            <person name="Cortesi P."/>
            <person name="Saracchi M."/>
            <person name="Pasquali M."/>
        </authorList>
    </citation>
    <scope>NUCLEOTIDE SEQUENCE</scope>
    <source>
        <strain evidence="3">F31</strain>
    </source>
</reference>
<dbReference type="EMBL" id="JAHBCI010000011">
    <property type="protein sequence ID" value="KAG9495559.1"/>
    <property type="molecule type" value="Genomic_DNA"/>
</dbReference>
<gene>
    <name evidence="3" type="ORF">J7337_013808</name>
</gene>
<feature type="region of interest" description="Disordered" evidence="1">
    <location>
        <begin position="140"/>
        <end position="182"/>
    </location>
</feature>
<comment type="caution">
    <text evidence="3">The sequence shown here is derived from an EMBL/GenBank/DDBJ whole genome shotgun (WGS) entry which is preliminary data.</text>
</comment>